<evidence type="ECO:0000256" key="2">
    <source>
        <dbReference type="ARBA" id="ARBA00022908"/>
    </source>
</evidence>
<accession>A0A5B7Y970</accession>
<dbReference type="OrthoDB" id="9795573at2"/>
<keyword evidence="2" id="KW-0229">DNA integration</keyword>
<sequence length="356" mass="41506">MSVLKQKNGFYQIRFQFSGKKYQRSAKTKNKAKAMELERKWRNELLDNQQHEKSEEISLYNAIDLFVTSKSGMKTLDDVKSKVRTVKRYFTDKPVHELTTRDVEMFVNKRKAEGKAAQTIEHSIIQLRGCVSYAKRLGYRVGEIEFPKLKVDNKRIRCLTPDEEKRLLKELEPNNPDYCSSVTPMEDRTQLLQQRQDNYDLVICLLDTGARYSEIAQMCFKQVDLQSRTIHLVRTKTNNESTLLMSNRVYQVLKRRYDNRAQDKWVFTDKSGNQPRQHATISIRKAIDNAGIENFKVHDFRHTCASRLVQNGLTIQEVAMVLGHRNLSTTLRYAHHEQKQVATKMKNVLDSINDAA</sequence>
<dbReference type="InterPro" id="IPR044068">
    <property type="entry name" value="CB"/>
</dbReference>
<dbReference type="InterPro" id="IPR011010">
    <property type="entry name" value="DNA_brk_join_enz"/>
</dbReference>
<dbReference type="InterPro" id="IPR004107">
    <property type="entry name" value="Integrase_SAM-like_N"/>
</dbReference>
<dbReference type="InterPro" id="IPR050090">
    <property type="entry name" value="Tyrosine_recombinase_XerCD"/>
</dbReference>
<evidence type="ECO:0000256" key="4">
    <source>
        <dbReference type="ARBA" id="ARBA00023172"/>
    </source>
</evidence>
<dbReference type="GO" id="GO:0015074">
    <property type="term" value="P:DNA integration"/>
    <property type="evidence" value="ECO:0007669"/>
    <property type="project" value="UniProtKB-KW"/>
</dbReference>
<dbReference type="InterPro" id="IPR010998">
    <property type="entry name" value="Integrase_recombinase_N"/>
</dbReference>
<evidence type="ECO:0000259" key="6">
    <source>
        <dbReference type="PROSITE" id="PS51898"/>
    </source>
</evidence>
<name>A0A5B7Y970_9ALTE</name>
<evidence type="ECO:0000313" key="8">
    <source>
        <dbReference type="EMBL" id="QCZ92181.1"/>
    </source>
</evidence>
<evidence type="ECO:0000256" key="5">
    <source>
        <dbReference type="PROSITE-ProRule" id="PRU01248"/>
    </source>
</evidence>
<dbReference type="AlphaFoldDB" id="A0A5B7Y970"/>
<evidence type="ECO:0000256" key="3">
    <source>
        <dbReference type="ARBA" id="ARBA00023125"/>
    </source>
</evidence>
<dbReference type="GO" id="GO:0006310">
    <property type="term" value="P:DNA recombination"/>
    <property type="evidence" value="ECO:0007669"/>
    <property type="project" value="UniProtKB-KW"/>
</dbReference>
<reference evidence="8 9" key="1">
    <citation type="submission" date="2019-04" db="EMBL/GenBank/DDBJ databases">
        <title>Salinimonas iocasae sp. nov., a halophilic bacterium isolated from the outer tube casing of tubeworms in Okinawa Trough.</title>
        <authorList>
            <person name="Zhang H."/>
            <person name="Wang H."/>
            <person name="Li C."/>
        </authorList>
    </citation>
    <scope>NUCLEOTIDE SEQUENCE [LARGE SCALE GENOMIC DNA]</scope>
    <source>
        <strain evidence="8 9">KX18D6</strain>
    </source>
</reference>
<proteinExistence type="inferred from homology"/>
<dbReference type="RefSeq" id="WP_139754943.1">
    <property type="nucleotide sequence ID" value="NZ_CP039852.1"/>
</dbReference>
<evidence type="ECO:0000259" key="7">
    <source>
        <dbReference type="PROSITE" id="PS51900"/>
    </source>
</evidence>
<dbReference type="Pfam" id="PF00589">
    <property type="entry name" value="Phage_integrase"/>
    <property type="match status" value="1"/>
</dbReference>
<feature type="domain" description="Core-binding (CB)" evidence="7">
    <location>
        <begin position="57"/>
        <end position="135"/>
    </location>
</feature>
<dbReference type="Pfam" id="PF02899">
    <property type="entry name" value="Phage_int_SAM_1"/>
    <property type="match status" value="1"/>
</dbReference>
<dbReference type="PROSITE" id="PS51898">
    <property type="entry name" value="TYR_RECOMBINASE"/>
    <property type="match status" value="1"/>
</dbReference>
<dbReference type="PROSITE" id="PS51900">
    <property type="entry name" value="CB"/>
    <property type="match status" value="1"/>
</dbReference>
<comment type="similarity">
    <text evidence="1">Belongs to the 'phage' integrase family.</text>
</comment>
<keyword evidence="4" id="KW-0233">DNA recombination</keyword>
<evidence type="ECO:0000256" key="1">
    <source>
        <dbReference type="ARBA" id="ARBA00008857"/>
    </source>
</evidence>
<dbReference type="PANTHER" id="PTHR30349">
    <property type="entry name" value="PHAGE INTEGRASE-RELATED"/>
    <property type="match status" value="1"/>
</dbReference>
<protein>
    <submittedName>
        <fullName evidence="8">Site-specific integrase</fullName>
    </submittedName>
</protein>
<evidence type="ECO:0000313" key="9">
    <source>
        <dbReference type="Proteomes" id="UP000304912"/>
    </source>
</evidence>
<dbReference type="KEGG" id="salk:FBQ74_01240"/>
<gene>
    <name evidence="8" type="ORF">FBQ74_01240</name>
</gene>
<keyword evidence="9" id="KW-1185">Reference proteome</keyword>
<feature type="domain" description="Tyr recombinase" evidence="6">
    <location>
        <begin position="154"/>
        <end position="346"/>
    </location>
</feature>
<dbReference type="PANTHER" id="PTHR30349:SF64">
    <property type="entry name" value="PROPHAGE INTEGRASE INTD-RELATED"/>
    <property type="match status" value="1"/>
</dbReference>
<dbReference type="SUPFAM" id="SSF56349">
    <property type="entry name" value="DNA breaking-rejoining enzymes"/>
    <property type="match status" value="1"/>
</dbReference>
<keyword evidence="3 5" id="KW-0238">DNA-binding</keyword>
<organism evidence="8 9">
    <name type="scientific">Salinimonas iocasae</name>
    <dbReference type="NCBI Taxonomy" id="2572577"/>
    <lineage>
        <taxon>Bacteria</taxon>
        <taxon>Pseudomonadati</taxon>
        <taxon>Pseudomonadota</taxon>
        <taxon>Gammaproteobacteria</taxon>
        <taxon>Alteromonadales</taxon>
        <taxon>Alteromonadaceae</taxon>
        <taxon>Alteromonas/Salinimonas group</taxon>
        <taxon>Salinimonas</taxon>
    </lineage>
</organism>
<dbReference type="GO" id="GO:0003677">
    <property type="term" value="F:DNA binding"/>
    <property type="evidence" value="ECO:0007669"/>
    <property type="project" value="UniProtKB-UniRule"/>
</dbReference>
<dbReference type="Gene3D" id="1.10.150.130">
    <property type="match status" value="1"/>
</dbReference>
<dbReference type="Gene3D" id="1.10.443.10">
    <property type="entry name" value="Intergrase catalytic core"/>
    <property type="match status" value="1"/>
</dbReference>
<dbReference type="InterPro" id="IPR002104">
    <property type="entry name" value="Integrase_catalytic"/>
</dbReference>
<dbReference type="CDD" id="cd00796">
    <property type="entry name" value="INT_Rci_Hp1_C"/>
    <property type="match status" value="1"/>
</dbReference>
<dbReference type="InterPro" id="IPR013762">
    <property type="entry name" value="Integrase-like_cat_sf"/>
</dbReference>
<dbReference type="Proteomes" id="UP000304912">
    <property type="component" value="Chromosome"/>
</dbReference>
<dbReference type="EMBL" id="CP039852">
    <property type="protein sequence ID" value="QCZ92181.1"/>
    <property type="molecule type" value="Genomic_DNA"/>
</dbReference>